<keyword evidence="2" id="KW-1185">Reference proteome</keyword>
<dbReference type="RefSeq" id="WP_170178254.1">
    <property type="nucleotide sequence ID" value="NZ_BAABRM010000015.1"/>
</dbReference>
<sequence length="58" mass="6671">MEDWHNRQIEAAIETNPLIFNQPVATNDSRLAFVPRLYGAAPRQTAARIRRLNNPARQ</sequence>
<dbReference type="EMBL" id="JBHLUK010000066">
    <property type="protein sequence ID" value="MFC0424063.1"/>
    <property type="molecule type" value="Genomic_DNA"/>
</dbReference>
<protein>
    <submittedName>
        <fullName evidence="1">Uncharacterized protein</fullName>
    </submittedName>
</protein>
<comment type="caution">
    <text evidence="1">The sequence shown here is derived from an EMBL/GenBank/DDBJ whole genome shotgun (WGS) entry which is preliminary data.</text>
</comment>
<dbReference type="Proteomes" id="UP001589855">
    <property type="component" value="Unassembled WGS sequence"/>
</dbReference>
<reference evidence="1 2" key="1">
    <citation type="submission" date="2024-09" db="EMBL/GenBank/DDBJ databases">
        <authorList>
            <person name="Sun Q."/>
            <person name="Mori K."/>
        </authorList>
    </citation>
    <scope>NUCLEOTIDE SEQUENCE [LARGE SCALE GENOMIC DNA]</scope>
    <source>
        <strain evidence="1 2">TBRC 4575</strain>
    </source>
</reference>
<gene>
    <name evidence="1" type="ORF">ACFFGS_08035</name>
</gene>
<evidence type="ECO:0000313" key="2">
    <source>
        <dbReference type="Proteomes" id="UP001589855"/>
    </source>
</evidence>
<proteinExistence type="predicted"/>
<evidence type="ECO:0000313" key="1">
    <source>
        <dbReference type="EMBL" id="MFC0424063.1"/>
    </source>
</evidence>
<organism evidence="1 2">
    <name type="scientific">Lactiplantibacillus plajomi</name>
    <dbReference type="NCBI Taxonomy" id="1457217"/>
    <lineage>
        <taxon>Bacteria</taxon>
        <taxon>Bacillati</taxon>
        <taxon>Bacillota</taxon>
        <taxon>Bacilli</taxon>
        <taxon>Lactobacillales</taxon>
        <taxon>Lactobacillaceae</taxon>
        <taxon>Lactiplantibacillus</taxon>
    </lineage>
</organism>
<accession>A0ABV6K3N1</accession>
<name>A0ABV6K3N1_9LACO</name>